<evidence type="ECO:0000256" key="2">
    <source>
        <dbReference type="SAM" id="MobiDB-lite"/>
    </source>
</evidence>
<dbReference type="PANTHER" id="PTHR43591:SF10">
    <property type="entry name" value="ABC TRANSMEMBRANE TYPE-1 DOMAIN-CONTAINING PROTEIN-RELATED"/>
    <property type="match status" value="1"/>
</dbReference>
<dbReference type="STRING" id="857340.A0A086TDJ1"/>
<evidence type="ECO:0000313" key="3">
    <source>
        <dbReference type="EMBL" id="KFH47423.1"/>
    </source>
</evidence>
<feature type="region of interest" description="Disordered" evidence="2">
    <location>
        <begin position="1"/>
        <end position="59"/>
    </location>
</feature>
<accession>A0A086TDJ1</accession>
<dbReference type="Pfam" id="PF13489">
    <property type="entry name" value="Methyltransf_23"/>
    <property type="match status" value="1"/>
</dbReference>
<dbReference type="InterPro" id="IPR029063">
    <property type="entry name" value="SAM-dependent_MTases_sf"/>
</dbReference>
<feature type="compositionally biased region" description="Low complexity" evidence="2">
    <location>
        <begin position="30"/>
        <end position="51"/>
    </location>
</feature>
<dbReference type="Proteomes" id="UP000029964">
    <property type="component" value="Unassembled WGS sequence"/>
</dbReference>
<protein>
    <submittedName>
        <fullName evidence="3">Uncharacterized protein</fullName>
    </submittedName>
</protein>
<comment type="similarity">
    <text evidence="1">Belongs to the methyltransferase superfamily. LaeA methyltransferase family.</text>
</comment>
<sequence length="411" mass="44823">MSDDAPKPSAASPASPGKGTSPPPPPTSPPSDTAAAAAAASAAASGSPPANADDDAQSQMFQPAEHWAELQNAPGDDTSDAESALGSDAASSTASLSSSILHYRTINGRTYHSQQGNADHHALLLILDDRLYLAPLEKDIQKALDIGTGTGMTKPPGHHDRTCTYKAHASGPCKLRVATLGCRSDTDISQRDFADEFPSTKVIGTDISPIQPSWVPPNLSFEIEDCNQTWTFESDTFDYVHMRYLFGSITDWNALFENAYRVCKPGGWAESYEPTVIAESDDGTVTPGSAHSEWGKFFIEGAKKMGRSCTIVEDGIQIEAMKNAGFVDIKYVDKKVPMTGWAKDPKQREIGRYVQASIEQDIEGYVLYMASQLLGWSRQEVSVYCAQFRREIRSGKFHPFFRQRIIYGRKP</sequence>
<comment type="caution">
    <text evidence="3">The sequence shown here is derived from an EMBL/GenBank/DDBJ whole genome shotgun (WGS) entry which is preliminary data.</text>
</comment>
<dbReference type="PANTHER" id="PTHR43591">
    <property type="entry name" value="METHYLTRANSFERASE"/>
    <property type="match status" value="1"/>
</dbReference>
<reference evidence="4" key="1">
    <citation type="journal article" date="2014" name="Genome Announc.">
        <title>Genome sequence and annotation of Acremonium chrysogenum, producer of the beta-lactam antibiotic cephalosporin C.</title>
        <authorList>
            <person name="Terfehr D."/>
            <person name="Dahlmann T.A."/>
            <person name="Specht T."/>
            <person name="Zadra I."/>
            <person name="Kuernsteiner H."/>
            <person name="Kueck U."/>
        </authorList>
    </citation>
    <scope>NUCLEOTIDE SEQUENCE [LARGE SCALE GENOMIC DNA]</scope>
    <source>
        <strain evidence="4">ATCC 11550 / CBS 779.69 / DSM 880 / IAM 14645 / JCM 23072 / IMI 49137</strain>
    </source>
</reference>
<keyword evidence="4" id="KW-1185">Reference proteome</keyword>
<dbReference type="SUPFAM" id="SSF53335">
    <property type="entry name" value="S-adenosyl-L-methionine-dependent methyltransferases"/>
    <property type="match status" value="1"/>
</dbReference>
<dbReference type="AlphaFoldDB" id="A0A086TDJ1"/>
<gene>
    <name evidence="3" type="ORF">ACRE_018240</name>
</gene>
<dbReference type="GO" id="GO:0008168">
    <property type="term" value="F:methyltransferase activity"/>
    <property type="evidence" value="ECO:0007669"/>
    <property type="project" value="TreeGrafter"/>
</dbReference>
<evidence type="ECO:0000256" key="1">
    <source>
        <dbReference type="ARBA" id="ARBA00038158"/>
    </source>
</evidence>
<dbReference type="EMBL" id="JPKY01000010">
    <property type="protein sequence ID" value="KFH47423.1"/>
    <property type="molecule type" value="Genomic_DNA"/>
</dbReference>
<proteinExistence type="inferred from homology"/>
<dbReference type="HOGENOM" id="CLU_010595_0_0_1"/>
<dbReference type="Gene3D" id="3.40.50.150">
    <property type="entry name" value="Vaccinia Virus protein VP39"/>
    <property type="match status" value="1"/>
</dbReference>
<dbReference type="CDD" id="cd02440">
    <property type="entry name" value="AdoMet_MTases"/>
    <property type="match status" value="1"/>
</dbReference>
<evidence type="ECO:0000313" key="4">
    <source>
        <dbReference type="Proteomes" id="UP000029964"/>
    </source>
</evidence>
<feature type="compositionally biased region" description="Low complexity" evidence="2">
    <location>
        <begin position="7"/>
        <end position="20"/>
    </location>
</feature>
<dbReference type="OrthoDB" id="2013972at2759"/>
<organism evidence="3 4">
    <name type="scientific">Hapsidospora chrysogenum (strain ATCC 11550 / CBS 779.69 / DSM 880 / IAM 14645 / JCM 23072 / IMI 49137)</name>
    <name type="common">Acremonium chrysogenum</name>
    <dbReference type="NCBI Taxonomy" id="857340"/>
    <lineage>
        <taxon>Eukaryota</taxon>
        <taxon>Fungi</taxon>
        <taxon>Dikarya</taxon>
        <taxon>Ascomycota</taxon>
        <taxon>Pezizomycotina</taxon>
        <taxon>Sordariomycetes</taxon>
        <taxon>Hypocreomycetidae</taxon>
        <taxon>Hypocreales</taxon>
        <taxon>Bionectriaceae</taxon>
        <taxon>Hapsidospora</taxon>
    </lineage>
</organism>
<name>A0A086TDJ1_HAPC1</name>
<feature type="region of interest" description="Disordered" evidence="2">
    <location>
        <begin position="71"/>
        <end position="91"/>
    </location>
</feature>